<sequence length="522" mass="59607">MTSADRSRDYIGLAAILIITAATRFIGLGYKIFWFDEGATTFIVKGVIDQYFHPPAYYCIVRFVTNFMGESEYTYRFTSAFFGWLTVLFVYLLAGHLFRKIESGRNLALFAGLITATSPYMVAVSQENRPYALIAFVAVSSTYCLLKALELPRKKSLRWWIAYLLVISLGCYSHIFAFTLLLAGNFYFLLLKISRKSALTYRYYLFVQIAVILIYLPQLTQTFDQVGMRSYTLSKVFDRLGPIYYAVGTMRTFYRFSVGSIFAMPGVGFVKIFKINPQMAALGIAGLLTMFGGILCAIWGLTRHFVRRRHTEFAIFGFSFVILLLLVSLTLDDAKPRQLAHVAPFFIVMIAGGVGLLEKKWKVLAISLILSGTIALHIPYAMSETYPFSTFRWDNIAAYLNENVDDEDVVFINAGTREGYYTLKYYGCDRNLRFAGREHMSEDMPVRYYYDEKGRIHVMGDSALAARIFRETYCRQIWFVNLEYIRSDLHDLTDVEKAEGDFGMGVEVLVVNASNFHLEIVN</sequence>
<comment type="caution">
    <text evidence="10">The sequence shown here is derived from an EMBL/GenBank/DDBJ whole genome shotgun (WGS) entry which is preliminary data.</text>
</comment>
<feature type="transmembrane region" description="Helical" evidence="8">
    <location>
        <begin position="131"/>
        <end position="149"/>
    </location>
</feature>
<evidence type="ECO:0000256" key="8">
    <source>
        <dbReference type="SAM" id="Phobius"/>
    </source>
</evidence>
<feature type="transmembrane region" description="Helical" evidence="8">
    <location>
        <begin position="253"/>
        <end position="273"/>
    </location>
</feature>
<dbReference type="Proteomes" id="UP000319619">
    <property type="component" value="Unassembled WGS sequence"/>
</dbReference>
<gene>
    <name evidence="10" type="ORF">CEE37_13375</name>
</gene>
<evidence type="ECO:0000256" key="6">
    <source>
        <dbReference type="ARBA" id="ARBA00022989"/>
    </source>
</evidence>
<evidence type="ECO:0000256" key="1">
    <source>
        <dbReference type="ARBA" id="ARBA00004651"/>
    </source>
</evidence>
<evidence type="ECO:0000256" key="2">
    <source>
        <dbReference type="ARBA" id="ARBA00022475"/>
    </source>
</evidence>
<reference evidence="10 11" key="1">
    <citation type="submission" date="2017-06" db="EMBL/GenBank/DDBJ databases">
        <title>Novel microbial phyla capable of carbon fixation and sulfur reduction in deep-sea sediments.</title>
        <authorList>
            <person name="Huang J."/>
            <person name="Baker B."/>
            <person name="Wang Y."/>
        </authorList>
    </citation>
    <scope>NUCLEOTIDE SEQUENCE [LARGE SCALE GENOMIC DNA]</scope>
    <source>
        <strain evidence="10">B3_LCP</strain>
    </source>
</reference>
<keyword evidence="4" id="KW-0808">Transferase</keyword>
<feature type="transmembrane region" description="Helical" evidence="8">
    <location>
        <begin position="12"/>
        <end position="33"/>
    </location>
</feature>
<feature type="transmembrane region" description="Helical" evidence="8">
    <location>
        <begin position="106"/>
        <end position="125"/>
    </location>
</feature>
<feature type="transmembrane region" description="Helical" evidence="8">
    <location>
        <begin position="337"/>
        <end position="357"/>
    </location>
</feature>
<organism evidence="10 11">
    <name type="scientific">candidate division LCP-89 bacterium B3_LCP</name>
    <dbReference type="NCBI Taxonomy" id="2012998"/>
    <lineage>
        <taxon>Bacteria</taxon>
        <taxon>Pseudomonadati</taxon>
        <taxon>Bacteria division LCP-89</taxon>
    </lineage>
</organism>
<evidence type="ECO:0000259" key="9">
    <source>
        <dbReference type="Pfam" id="PF13231"/>
    </source>
</evidence>
<feature type="transmembrane region" description="Helical" evidence="8">
    <location>
        <begin position="73"/>
        <end position="94"/>
    </location>
</feature>
<dbReference type="GO" id="GO:0009103">
    <property type="term" value="P:lipopolysaccharide biosynthetic process"/>
    <property type="evidence" value="ECO:0007669"/>
    <property type="project" value="UniProtKB-ARBA"/>
</dbReference>
<keyword evidence="3" id="KW-0328">Glycosyltransferase</keyword>
<dbReference type="PANTHER" id="PTHR33908:SF11">
    <property type="entry name" value="MEMBRANE PROTEIN"/>
    <property type="match status" value="1"/>
</dbReference>
<dbReference type="AlphaFoldDB" id="A0A532USN8"/>
<dbReference type="InterPro" id="IPR038731">
    <property type="entry name" value="RgtA/B/C-like"/>
</dbReference>
<feature type="transmembrane region" description="Helical" evidence="8">
    <location>
        <begin position="161"/>
        <end position="189"/>
    </location>
</feature>
<feature type="transmembrane region" description="Helical" evidence="8">
    <location>
        <begin position="279"/>
        <end position="301"/>
    </location>
</feature>
<dbReference type="GO" id="GO:0016763">
    <property type="term" value="F:pentosyltransferase activity"/>
    <property type="evidence" value="ECO:0007669"/>
    <property type="project" value="TreeGrafter"/>
</dbReference>
<dbReference type="EMBL" id="NJBN01000011">
    <property type="protein sequence ID" value="TKJ37949.1"/>
    <property type="molecule type" value="Genomic_DNA"/>
</dbReference>
<dbReference type="GO" id="GO:0005886">
    <property type="term" value="C:plasma membrane"/>
    <property type="evidence" value="ECO:0007669"/>
    <property type="project" value="UniProtKB-SubCell"/>
</dbReference>
<evidence type="ECO:0000313" key="11">
    <source>
        <dbReference type="Proteomes" id="UP000319619"/>
    </source>
</evidence>
<comment type="subcellular location">
    <subcellularLocation>
        <location evidence="1">Cell membrane</location>
        <topology evidence="1">Multi-pass membrane protein</topology>
    </subcellularLocation>
</comment>
<protein>
    <recommendedName>
        <fullName evidence="9">Glycosyltransferase RgtA/B/C/D-like domain-containing protein</fullName>
    </recommendedName>
</protein>
<evidence type="ECO:0000313" key="10">
    <source>
        <dbReference type="EMBL" id="TKJ37949.1"/>
    </source>
</evidence>
<feature type="domain" description="Glycosyltransferase RgtA/B/C/D-like" evidence="9">
    <location>
        <begin position="53"/>
        <end position="214"/>
    </location>
</feature>
<keyword evidence="7 8" id="KW-0472">Membrane</keyword>
<proteinExistence type="predicted"/>
<feature type="transmembrane region" description="Helical" evidence="8">
    <location>
        <begin position="201"/>
        <end position="219"/>
    </location>
</feature>
<evidence type="ECO:0000256" key="3">
    <source>
        <dbReference type="ARBA" id="ARBA00022676"/>
    </source>
</evidence>
<dbReference type="PANTHER" id="PTHR33908">
    <property type="entry name" value="MANNOSYLTRANSFERASE YKCB-RELATED"/>
    <property type="match status" value="1"/>
</dbReference>
<keyword evidence="5 8" id="KW-0812">Transmembrane</keyword>
<evidence type="ECO:0000256" key="5">
    <source>
        <dbReference type="ARBA" id="ARBA00022692"/>
    </source>
</evidence>
<dbReference type="Pfam" id="PF13231">
    <property type="entry name" value="PMT_2"/>
    <property type="match status" value="1"/>
</dbReference>
<name>A0A532USN8_UNCL8</name>
<evidence type="ECO:0000256" key="4">
    <source>
        <dbReference type="ARBA" id="ARBA00022679"/>
    </source>
</evidence>
<keyword evidence="6 8" id="KW-1133">Transmembrane helix</keyword>
<feature type="transmembrane region" description="Helical" evidence="8">
    <location>
        <begin position="313"/>
        <end position="331"/>
    </location>
</feature>
<keyword evidence="2" id="KW-1003">Cell membrane</keyword>
<evidence type="ECO:0000256" key="7">
    <source>
        <dbReference type="ARBA" id="ARBA00023136"/>
    </source>
</evidence>
<accession>A0A532USN8</accession>
<feature type="transmembrane region" description="Helical" evidence="8">
    <location>
        <begin position="364"/>
        <end position="382"/>
    </location>
</feature>
<dbReference type="InterPro" id="IPR050297">
    <property type="entry name" value="LipidA_mod_glycosyltrf_83"/>
</dbReference>